<evidence type="ECO:0000259" key="11">
    <source>
        <dbReference type="PROSITE" id="PS50142"/>
    </source>
</evidence>
<dbReference type="PROSITE" id="PS00517">
    <property type="entry name" value="RNASE_3_1"/>
    <property type="match status" value="1"/>
</dbReference>
<dbReference type="InterPro" id="IPR000999">
    <property type="entry name" value="RNase_III_dom"/>
</dbReference>
<keyword evidence="9" id="KW-0963">Cytoplasm</keyword>
<dbReference type="Gene3D" id="1.10.1520.10">
    <property type="entry name" value="Ribonuclease III domain"/>
    <property type="match status" value="1"/>
</dbReference>
<dbReference type="Proteomes" id="UP000287533">
    <property type="component" value="Unassembled WGS sequence"/>
</dbReference>
<evidence type="ECO:0000256" key="2">
    <source>
        <dbReference type="ARBA" id="ARBA00010183"/>
    </source>
</evidence>
<feature type="binding site" evidence="9">
    <location>
        <position position="121"/>
    </location>
    <ligand>
        <name>Mg(2+)</name>
        <dbReference type="ChEBI" id="CHEBI:18420"/>
    </ligand>
</feature>
<comment type="caution">
    <text evidence="12">The sequence shown here is derived from an EMBL/GenBank/DDBJ whole genome shotgun (WGS) entry which is preliminary data.</text>
</comment>
<organism evidence="12 13">
    <name type="scientific">Bifidobacterium goeldii</name>
    <dbReference type="NCBI Taxonomy" id="2306975"/>
    <lineage>
        <taxon>Bacteria</taxon>
        <taxon>Bacillati</taxon>
        <taxon>Actinomycetota</taxon>
        <taxon>Actinomycetes</taxon>
        <taxon>Bifidobacteriales</taxon>
        <taxon>Bifidobacteriaceae</taxon>
        <taxon>Bifidobacterium</taxon>
    </lineage>
</organism>
<evidence type="ECO:0000256" key="4">
    <source>
        <dbReference type="ARBA" id="ARBA00022664"/>
    </source>
</evidence>
<dbReference type="SUPFAM" id="SSF54768">
    <property type="entry name" value="dsRNA-binding domain-like"/>
    <property type="match status" value="1"/>
</dbReference>
<dbReference type="RefSeq" id="WP_125980087.1">
    <property type="nucleotide sequence ID" value="NZ_QXGL01000002.1"/>
</dbReference>
<keyword evidence="9" id="KW-0819">tRNA processing</keyword>
<keyword evidence="8 9" id="KW-0694">RNA-binding</keyword>
<keyword evidence="9" id="KW-0699">rRNA-binding</keyword>
<feature type="binding site" evidence="9">
    <location>
        <position position="118"/>
    </location>
    <ligand>
        <name>Mg(2+)</name>
        <dbReference type="ChEBI" id="CHEBI:18420"/>
    </ligand>
</feature>
<evidence type="ECO:0000259" key="10">
    <source>
        <dbReference type="PROSITE" id="PS50137"/>
    </source>
</evidence>
<dbReference type="EMBL" id="QXGL01000002">
    <property type="protein sequence ID" value="RSX53492.1"/>
    <property type="molecule type" value="Genomic_DNA"/>
</dbReference>
<name>A0A430FL64_9BIFI</name>
<dbReference type="InterPro" id="IPR036389">
    <property type="entry name" value="RNase_III_sf"/>
</dbReference>
<comment type="similarity">
    <text evidence="2">Belongs to the ribonuclease III family.</text>
</comment>
<dbReference type="NCBIfam" id="TIGR02191">
    <property type="entry name" value="RNaseIII"/>
    <property type="match status" value="1"/>
</dbReference>
<evidence type="ECO:0000256" key="1">
    <source>
        <dbReference type="ARBA" id="ARBA00000109"/>
    </source>
</evidence>
<keyword evidence="6 9" id="KW-0255">Endonuclease</keyword>
<dbReference type="SMART" id="SM00358">
    <property type="entry name" value="DSRM"/>
    <property type="match status" value="1"/>
</dbReference>
<dbReference type="SMART" id="SM00535">
    <property type="entry name" value="RIBOc"/>
    <property type="match status" value="1"/>
</dbReference>
<dbReference type="GO" id="GO:0046872">
    <property type="term" value="F:metal ion binding"/>
    <property type="evidence" value="ECO:0007669"/>
    <property type="project" value="UniProtKB-KW"/>
</dbReference>
<feature type="domain" description="DRBM" evidence="10">
    <location>
        <begin position="159"/>
        <end position="229"/>
    </location>
</feature>
<dbReference type="PROSITE" id="PS50142">
    <property type="entry name" value="RNASE_3_2"/>
    <property type="match status" value="1"/>
</dbReference>
<gene>
    <name evidence="9" type="primary">rnc</name>
    <name evidence="12" type="ORF">D2E25_0815</name>
</gene>
<dbReference type="InterPro" id="IPR014720">
    <property type="entry name" value="dsRBD_dom"/>
</dbReference>
<dbReference type="GO" id="GO:0005737">
    <property type="term" value="C:cytoplasm"/>
    <property type="evidence" value="ECO:0007669"/>
    <property type="project" value="UniProtKB-SubCell"/>
</dbReference>
<dbReference type="CDD" id="cd10845">
    <property type="entry name" value="DSRM_RNAse_III_family"/>
    <property type="match status" value="1"/>
</dbReference>
<dbReference type="EC" id="3.1.26.3" evidence="9"/>
<dbReference type="CDD" id="cd00593">
    <property type="entry name" value="RIBOc"/>
    <property type="match status" value="1"/>
</dbReference>
<evidence type="ECO:0000256" key="5">
    <source>
        <dbReference type="ARBA" id="ARBA00022722"/>
    </source>
</evidence>
<protein>
    <recommendedName>
        <fullName evidence="9">Ribonuclease 3</fullName>
        <ecNumber evidence="9">3.1.26.3</ecNumber>
    </recommendedName>
    <alternativeName>
        <fullName evidence="9">Ribonuclease III</fullName>
        <shortName evidence="9">RNase III</shortName>
    </alternativeName>
</protein>
<dbReference type="GO" id="GO:0004525">
    <property type="term" value="F:ribonuclease III activity"/>
    <property type="evidence" value="ECO:0007669"/>
    <property type="project" value="UniProtKB-UniRule"/>
</dbReference>
<evidence type="ECO:0000313" key="13">
    <source>
        <dbReference type="Proteomes" id="UP000287533"/>
    </source>
</evidence>
<dbReference type="Pfam" id="PF14622">
    <property type="entry name" value="Ribonucleas_3_3"/>
    <property type="match status" value="1"/>
</dbReference>
<dbReference type="SUPFAM" id="SSF69065">
    <property type="entry name" value="RNase III domain-like"/>
    <property type="match status" value="1"/>
</dbReference>
<feature type="active site" evidence="9">
    <location>
        <position position="121"/>
    </location>
</feature>
<comment type="subunit">
    <text evidence="9">Homodimer.</text>
</comment>
<evidence type="ECO:0000256" key="3">
    <source>
        <dbReference type="ARBA" id="ARBA00022552"/>
    </source>
</evidence>
<dbReference type="PROSITE" id="PS50137">
    <property type="entry name" value="DS_RBD"/>
    <property type="match status" value="1"/>
</dbReference>
<dbReference type="Gene3D" id="3.30.160.20">
    <property type="match status" value="1"/>
</dbReference>
<keyword evidence="9" id="KW-0479">Metal-binding</keyword>
<dbReference type="AlphaFoldDB" id="A0A430FL64"/>
<dbReference type="PANTHER" id="PTHR11207:SF0">
    <property type="entry name" value="RIBONUCLEASE 3"/>
    <property type="match status" value="1"/>
</dbReference>
<evidence type="ECO:0000256" key="8">
    <source>
        <dbReference type="ARBA" id="ARBA00022884"/>
    </source>
</evidence>
<keyword evidence="9" id="KW-0460">Magnesium</keyword>
<keyword evidence="13" id="KW-1185">Reference proteome</keyword>
<feature type="active site" evidence="9">
    <location>
        <position position="48"/>
    </location>
</feature>
<dbReference type="GO" id="GO:0019843">
    <property type="term" value="F:rRNA binding"/>
    <property type="evidence" value="ECO:0007669"/>
    <property type="project" value="UniProtKB-KW"/>
</dbReference>
<dbReference type="FunFam" id="1.10.1520.10:FF:000001">
    <property type="entry name" value="Ribonuclease 3"/>
    <property type="match status" value="1"/>
</dbReference>
<feature type="binding site" evidence="9">
    <location>
        <position position="44"/>
    </location>
    <ligand>
        <name>Mg(2+)</name>
        <dbReference type="ChEBI" id="CHEBI:18420"/>
    </ligand>
</feature>
<reference evidence="12 13" key="1">
    <citation type="submission" date="2018-09" db="EMBL/GenBank/DDBJ databases">
        <title>Characterization of the phylogenetic diversity of five novel species belonging to the genus Bifidobacterium.</title>
        <authorList>
            <person name="Lugli G.A."/>
            <person name="Duranti S."/>
            <person name="Milani C."/>
        </authorList>
    </citation>
    <scope>NUCLEOTIDE SEQUENCE [LARGE SCALE GENOMIC DNA]</scope>
    <source>
        <strain evidence="12 13">2034B</strain>
    </source>
</reference>
<dbReference type="GO" id="GO:0008033">
    <property type="term" value="P:tRNA processing"/>
    <property type="evidence" value="ECO:0007669"/>
    <property type="project" value="UniProtKB-KW"/>
</dbReference>
<proteinExistence type="inferred from homology"/>
<feature type="domain" description="RNase III" evidence="11">
    <location>
        <begin position="1"/>
        <end position="132"/>
    </location>
</feature>
<evidence type="ECO:0000256" key="9">
    <source>
        <dbReference type="HAMAP-Rule" id="MF_00104"/>
    </source>
</evidence>
<dbReference type="HAMAP" id="MF_00104">
    <property type="entry name" value="RNase_III"/>
    <property type="match status" value="1"/>
</dbReference>
<dbReference type="GO" id="GO:0006364">
    <property type="term" value="P:rRNA processing"/>
    <property type="evidence" value="ECO:0007669"/>
    <property type="project" value="UniProtKB-UniRule"/>
</dbReference>
<dbReference type="GO" id="GO:0003725">
    <property type="term" value="F:double-stranded RNA binding"/>
    <property type="evidence" value="ECO:0007669"/>
    <property type="project" value="TreeGrafter"/>
</dbReference>
<dbReference type="OrthoDB" id="9805026at2"/>
<dbReference type="InterPro" id="IPR011907">
    <property type="entry name" value="RNase_III"/>
</dbReference>
<keyword evidence="5 9" id="KW-0540">Nuclease</keyword>
<dbReference type="Pfam" id="PF00035">
    <property type="entry name" value="dsrm"/>
    <property type="match status" value="1"/>
</dbReference>
<keyword evidence="7 9" id="KW-0378">Hydrolase</keyword>
<comment type="cofactor">
    <cofactor evidence="9">
        <name>Mg(2+)</name>
        <dbReference type="ChEBI" id="CHEBI:18420"/>
    </cofactor>
</comment>
<comment type="function">
    <text evidence="9">Digests double-stranded RNA. Involved in the processing of primary rRNA transcript to yield the immediate precursors to the large and small rRNAs (23S and 16S). Processes some mRNAs, and tRNAs when they are encoded in the rRNA operon. Processes pre-crRNA and tracrRNA of type II CRISPR loci if present in the organism.</text>
</comment>
<sequence length="267" mass="28637">MTEPREELFAALGATISPQLLVQALTHRSFSHEHEGTPNYERLEFLGDAVLELVTTETLFTTHPDMTEGQLAKMRAKAVSEESLSQIAREKLHVGPFILLGHGEAESGGADKSSILCDIVESLIGATFLEHGIEGARKVVHRLIDDTLAEVATEGPALDWKTSLTVKAHQMGMEEPRYRMSVSGPEYAQEFAARVTIGPKDEIIGRGTGSSKRKAQLAAAEVAWHTLERFEKARSAGKHLTLADCAAAVQAVAQAAGQAAASTSAAK</sequence>
<keyword evidence="4 9" id="KW-0507">mRNA processing</keyword>
<dbReference type="GO" id="GO:0010468">
    <property type="term" value="P:regulation of gene expression"/>
    <property type="evidence" value="ECO:0007669"/>
    <property type="project" value="TreeGrafter"/>
</dbReference>
<evidence type="ECO:0000256" key="6">
    <source>
        <dbReference type="ARBA" id="ARBA00022759"/>
    </source>
</evidence>
<comment type="subcellular location">
    <subcellularLocation>
        <location evidence="9">Cytoplasm</location>
    </subcellularLocation>
</comment>
<evidence type="ECO:0000313" key="12">
    <source>
        <dbReference type="EMBL" id="RSX53492.1"/>
    </source>
</evidence>
<accession>A0A430FL64</accession>
<comment type="catalytic activity">
    <reaction evidence="1 9">
        <text>Endonucleolytic cleavage to 5'-phosphomonoester.</text>
        <dbReference type="EC" id="3.1.26.3"/>
    </reaction>
</comment>
<evidence type="ECO:0000256" key="7">
    <source>
        <dbReference type="ARBA" id="ARBA00022801"/>
    </source>
</evidence>
<keyword evidence="3 9" id="KW-0698">rRNA processing</keyword>
<dbReference type="GO" id="GO:0006397">
    <property type="term" value="P:mRNA processing"/>
    <property type="evidence" value="ECO:0007669"/>
    <property type="project" value="UniProtKB-UniRule"/>
</dbReference>
<dbReference type="PANTHER" id="PTHR11207">
    <property type="entry name" value="RIBONUCLEASE III"/>
    <property type="match status" value="1"/>
</dbReference>